<feature type="coiled-coil region" evidence="1">
    <location>
        <begin position="297"/>
        <end position="331"/>
    </location>
</feature>
<dbReference type="RefSeq" id="WP_133562174.1">
    <property type="nucleotide sequence ID" value="NZ_SNZA01000003.1"/>
</dbReference>
<dbReference type="AlphaFoldDB" id="A0A4R6X8K9"/>
<feature type="domain" description="Glycosyltransferase 2-like" evidence="2">
    <location>
        <begin position="438"/>
        <end position="597"/>
    </location>
</feature>
<evidence type="ECO:0000313" key="4">
    <source>
        <dbReference type="EMBL" id="TDR13103.1"/>
    </source>
</evidence>
<dbReference type="CDD" id="cd02440">
    <property type="entry name" value="AdoMet_MTases"/>
    <property type="match status" value="1"/>
</dbReference>
<accession>A0A4R6X8K9</accession>
<evidence type="ECO:0000313" key="5">
    <source>
        <dbReference type="Proteomes" id="UP000295729"/>
    </source>
</evidence>
<dbReference type="SUPFAM" id="SSF53448">
    <property type="entry name" value="Nucleotide-diphospho-sugar transferases"/>
    <property type="match status" value="2"/>
</dbReference>
<keyword evidence="1" id="KW-0175">Coiled coil</keyword>
<dbReference type="CDD" id="cd04186">
    <property type="entry name" value="GT_2_like_c"/>
    <property type="match status" value="1"/>
</dbReference>
<dbReference type="PANTHER" id="PTHR43179:SF7">
    <property type="entry name" value="RHAMNOSYLTRANSFERASE WBBL"/>
    <property type="match status" value="1"/>
</dbReference>
<dbReference type="CDD" id="cd04184">
    <property type="entry name" value="GT2_RfbC_Mx_like"/>
    <property type="match status" value="1"/>
</dbReference>
<dbReference type="Pfam" id="PF08241">
    <property type="entry name" value="Methyltransf_11"/>
    <property type="match status" value="1"/>
</dbReference>
<dbReference type="InterPro" id="IPR001173">
    <property type="entry name" value="Glyco_trans_2-like"/>
</dbReference>
<keyword evidence="4" id="KW-0808">Transferase</keyword>
<sequence>MGSKVLNIYNQIFDQFQRYSTVKSVIDGLSGNESLTVLEVGANAHFNLAEYLPNANITFSDINEPVEKGHYSFVQADASNLPFDDDEFDFVICLDVLEHIPEHLRAEVISECTRVAQKAFIMCCPIDNDGFTNKAERRVSQIFKKFHGVEHPWLREHFEEGIPSVESINDTLRSLSKPYQHFKAGQLDWWECMMNIHMLETADERFRSVCESVYNHYNRYLNNVDFSEACYRGFWVVGESIKNLKLEHPKPSQNDKSCMLLLNELTHQLISLTEENRHLGAVSNEKDFNMKELVESNQFFRRHNDALLEKINSLEAQLEETKRKYDDILNSNSWLVMAPIRLFNSFLKCSLRRLKNAFNKKARILDLCCKSYGVYKDRGVKGLIKKIYHFILNKNERQEQNIEAGCYQNWLISRNEVELKDEEMVVSSISGRPAPLISILLPTYNSDIKFLRQCIDSVINQSYENWELCIADDASTNAGVRDVISSYAEKDNRIKYVFREENGHISNSSNSAIKLASGEWVALLDHDDLLHPHALSYVVKEIIHNPSVQFIYTDEDKIDVNGLRLDPHFKSDWNLDLLYSQNYVSHLGVYKTDLVKKIGGFREGYEGSQDYDLLLRYSREIDDKNVVHIPKVLYHWRAIDGSTALSSGEKSYTTQSGIKSLKDHFDNLDMDVVVEKGKLDNTYRVIYPLIDETGKKPLVSLIIPTYNGKDITKQAIESILELTDYENYEIILVDNNSDDPQSLEYFSSLEKHEKITVLRYPHPFNYSAINNFAVKYAKGEIIGLINNDIEVINSGWLGEMVSHAIRKEIGCVGAMLYYANDTIQHAGVILGIGGVAGHSHKYFPKGSNGYFSRLKLVQNLSAVTAACLVVRKEIYSEVAGLNEKDLTVAFNDVDFCLKVGEAGYRNLWTPYAELYHHESISRGTEDNPEKVKRFNKEVKYMKDTWGEVLKKDKFYNENLSKVHENFSLI</sequence>
<dbReference type="InterPro" id="IPR013216">
    <property type="entry name" value="Methyltransf_11"/>
</dbReference>
<dbReference type="GO" id="GO:0008757">
    <property type="term" value="F:S-adenosylmethionine-dependent methyltransferase activity"/>
    <property type="evidence" value="ECO:0007669"/>
    <property type="project" value="InterPro"/>
</dbReference>
<evidence type="ECO:0000259" key="2">
    <source>
        <dbReference type="Pfam" id="PF00535"/>
    </source>
</evidence>
<dbReference type="Gene3D" id="3.40.50.150">
    <property type="entry name" value="Vaccinia Virus protein VP39"/>
    <property type="match status" value="1"/>
</dbReference>
<dbReference type="GO" id="GO:0016757">
    <property type="term" value="F:glycosyltransferase activity"/>
    <property type="evidence" value="ECO:0007669"/>
    <property type="project" value="UniProtKB-KW"/>
</dbReference>
<proteinExistence type="predicted"/>
<dbReference type="InterPro" id="IPR029044">
    <property type="entry name" value="Nucleotide-diphossugar_trans"/>
</dbReference>
<dbReference type="PANTHER" id="PTHR43179">
    <property type="entry name" value="RHAMNOSYLTRANSFERASE WBBL"/>
    <property type="match status" value="1"/>
</dbReference>
<dbReference type="OrthoDB" id="9801954at2"/>
<keyword evidence="5" id="KW-1185">Reference proteome</keyword>
<gene>
    <name evidence="4" type="ORF">C8D85_1977</name>
</gene>
<feature type="domain" description="Methyltransferase type 11" evidence="3">
    <location>
        <begin position="66"/>
        <end position="117"/>
    </location>
</feature>
<dbReference type="Gene3D" id="3.90.550.10">
    <property type="entry name" value="Spore Coat Polysaccharide Biosynthesis Protein SpsA, Chain A"/>
    <property type="match status" value="2"/>
</dbReference>
<dbReference type="InterPro" id="IPR029063">
    <property type="entry name" value="SAM-dependent_MTases_sf"/>
</dbReference>
<name>A0A4R6X8K9_9GAMM</name>
<protein>
    <submittedName>
        <fullName evidence="4">GT2 family glycosyltransferase</fullName>
    </submittedName>
</protein>
<dbReference type="SUPFAM" id="SSF53335">
    <property type="entry name" value="S-adenosyl-L-methionine-dependent methyltransferases"/>
    <property type="match status" value="1"/>
</dbReference>
<feature type="domain" description="Glycosyltransferase 2-like" evidence="2">
    <location>
        <begin position="700"/>
        <end position="840"/>
    </location>
</feature>
<comment type="caution">
    <text evidence="4">The sequence shown here is derived from an EMBL/GenBank/DDBJ whole genome shotgun (WGS) entry which is preliminary data.</text>
</comment>
<dbReference type="Pfam" id="PF00535">
    <property type="entry name" value="Glycos_transf_2"/>
    <property type="match status" value="2"/>
</dbReference>
<reference evidence="4 5" key="1">
    <citation type="submission" date="2019-03" db="EMBL/GenBank/DDBJ databases">
        <title>Genomic Encyclopedia of Type Strains, Phase IV (KMG-IV): sequencing the most valuable type-strain genomes for metagenomic binning, comparative biology and taxonomic classification.</title>
        <authorList>
            <person name="Goeker M."/>
        </authorList>
    </citation>
    <scope>NUCLEOTIDE SEQUENCE [LARGE SCALE GENOMIC DNA]</scope>
    <source>
        <strain evidence="4 5">DSM 5604</strain>
    </source>
</reference>
<organism evidence="4 5">
    <name type="scientific">Marinomonas communis</name>
    <dbReference type="NCBI Taxonomy" id="28254"/>
    <lineage>
        <taxon>Bacteria</taxon>
        <taxon>Pseudomonadati</taxon>
        <taxon>Pseudomonadota</taxon>
        <taxon>Gammaproteobacteria</taxon>
        <taxon>Oceanospirillales</taxon>
        <taxon>Oceanospirillaceae</taxon>
        <taxon>Marinomonas</taxon>
    </lineage>
</organism>
<dbReference type="Proteomes" id="UP000295729">
    <property type="component" value="Unassembled WGS sequence"/>
</dbReference>
<evidence type="ECO:0000259" key="3">
    <source>
        <dbReference type="Pfam" id="PF08241"/>
    </source>
</evidence>
<evidence type="ECO:0000256" key="1">
    <source>
        <dbReference type="SAM" id="Coils"/>
    </source>
</evidence>
<dbReference type="EMBL" id="SNZA01000003">
    <property type="protein sequence ID" value="TDR13103.1"/>
    <property type="molecule type" value="Genomic_DNA"/>
</dbReference>